<dbReference type="InterPro" id="IPR046347">
    <property type="entry name" value="bZIP_sf"/>
</dbReference>
<evidence type="ECO:0000259" key="5">
    <source>
        <dbReference type="PROSITE" id="PS50217"/>
    </source>
</evidence>
<accession>B7QLP3</accession>
<evidence type="ECO:0000256" key="1">
    <source>
        <dbReference type="ARBA" id="ARBA00023015"/>
    </source>
</evidence>
<dbReference type="EnsemblMetazoa" id="ISCW023105-RA">
    <property type="protein sequence ID" value="ISCW023105-PA"/>
    <property type="gene ID" value="ISCW023105"/>
</dbReference>
<dbReference type="GO" id="GO:0006357">
    <property type="term" value="P:regulation of transcription by RNA polymerase II"/>
    <property type="evidence" value="ECO:0000318"/>
    <property type="project" value="GO_Central"/>
</dbReference>
<name>B7QLP3_IXOSC</name>
<feature type="domain" description="BZIP" evidence="5">
    <location>
        <begin position="108"/>
        <end position="171"/>
    </location>
</feature>
<reference evidence="6 8" key="1">
    <citation type="submission" date="2008-03" db="EMBL/GenBank/DDBJ databases">
        <title>Annotation of Ixodes scapularis.</title>
        <authorList>
            <consortium name="Ixodes scapularis Genome Project Consortium"/>
            <person name="Caler E."/>
            <person name="Hannick L.I."/>
            <person name="Bidwell S."/>
            <person name="Joardar V."/>
            <person name="Thiagarajan M."/>
            <person name="Amedeo P."/>
            <person name="Galinsky K.J."/>
            <person name="Schobel S."/>
            <person name="Inman J."/>
            <person name="Hostetler J."/>
            <person name="Miller J."/>
            <person name="Hammond M."/>
            <person name="Megy K."/>
            <person name="Lawson D."/>
            <person name="Kodira C."/>
            <person name="Sutton G."/>
            <person name="Meyer J."/>
            <person name="Hill C.A."/>
            <person name="Birren B."/>
            <person name="Nene V."/>
            <person name="Collins F."/>
            <person name="Alarcon-Chaidez F."/>
            <person name="Wikel S."/>
            <person name="Strausberg R."/>
        </authorList>
    </citation>
    <scope>NUCLEOTIDE SEQUENCE [LARGE SCALE GENOMIC DNA]</scope>
    <source>
        <strain evidence="8">Wikel</strain>
        <strain evidence="6">Wikel colony</strain>
    </source>
</reference>
<protein>
    <submittedName>
        <fullName evidence="6 7">Cyclic AMP-dependent transcription factor ATF-3, putative</fullName>
    </submittedName>
</protein>
<dbReference type="InterPro" id="IPR004827">
    <property type="entry name" value="bZIP"/>
</dbReference>
<proteinExistence type="predicted"/>
<dbReference type="CDD" id="cd14722">
    <property type="entry name" value="bZIP_ATF3"/>
    <property type="match status" value="1"/>
</dbReference>
<gene>
    <name evidence="6" type="ORF">IscW_ISCW023105</name>
</gene>
<dbReference type="EMBL" id="ABJB010460086">
    <property type="status" value="NOT_ANNOTATED_CDS"/>
    <property type="molecule type" value="Genomic_DNA"/>
</dbReference>
<dbReference type="EMBL" id="DS967133">
    <property type="protein sequence ID" value="EEC19765.1"/>
    <property type="molecule type" value="Genomic_DNA"/>
</dbReference>
<feature type="compositionally biased region" description="Basic and acidic residues" evidence="4">
    <location>
        <begin position="133"/>
        <end position="142"/>
    </location>
</feature>
<dbReference type="PROSITE" id="PS50217">
    <property type="entry name" value="BZIP"/>
    <property type="match status" value="1"/>
</dbReference>
<keyword evidence="1" id="KW-0805">Transcription regulation</keyword>
<dbReference type="EMBL" id="ABJB011022863">
    <property type="status" value="NOT_ANNOTATED_CDS"/>
    <property type="molecule type" value="Genomic_DNA"/>
</dbReference>
<feature type="region of interest" description="Disordered" evidence="4">
    <location>
        <begin position="67"/>
        <end position="142"/>
    </location>
</feature>
<evidence type="ECO:0000313" key="7">
    <source>
        <dbReference type="EnsemblMetazoa" id="ISCW023105-PA"/>
    </source>
</evidence>
<reference evidence="7" key="2">
    <citation type="submission" date="2020-05" db="UniProtKB">
        <authorList>
            <consortium name="EnsemblMetazoa"/>
        </authorList>
    </citation>
    <scope>IDENTIFICATION</scope>
    <source>
        <strain evidence="7">wikel</strain>
    </source>
</reference>
<dbReference type="GO" id="GO:0000978">
    <property type="term" value="F:RNA polymerase II cis-regulatory region sequence-specific DNA binding"/>
    <property type="evidence" value="ECO:0000318"/>
    <property type="project" value="GO_Central"/>
</dbReference>
<dbReference type="PaxDb" id="6945-B7QLP3"/>
<dbReference type="InterPro" id="IPR000837">
    <property type="entry name" value="AP-1"/>
</dbReference>
<dbReference type="PROSITE" id="PS00036">
    <property type="entry name" value="BZIP_BASIC"/>
    <property type="match status" value="1"/>
</dbReference>
<dbReference type="Gene3D" id="1.20.5.170">
    <property type="match status" value="1"/>
</dbReference>
<dbReference type="GO" id="GO:0000981">
    <property type="term" value="F:DNA-binding transcription factor activity, RNA polymerase II-specific"/>
    <property type="evidence" value="ECO:0000318"/>
    <property type="project" value="GO_Central"/>
</dbReference>
<evidence type="ECO:0000313" key="8">
    <source>
        <dbReference type="Proteomes" id="UP000001555"/>
    </source>
</evidence>
<dbReference type="HOGENOM" id="CLU_1483597_0_0_1"/>
<dbReference type="SMART" id="SM00338">
    <property type="entry name" value="BRLZ"/>
    <property type="match status" value="1"/>
</dbReference>
<dbReference type="GO" id="GO:0005634">
    <property type="term" value="C:nucleus"/>
    <property type="evidence" value="ECO:0000318"/>
    <property type="project" value="GO_Central"/>
</dbReference>
<dbReference type="PRINTS" id="PR00042">
    <property type="entry name" value="LEUZIPPRFOS"/>
</dbReference>
<sequence>MESPRNTTRTTAAHNDARVDIWKATYGGFIKDGRSGVSGFPTNAPPDGLDRNLLCALATASGIAVSASGTPPKNAQSLCNGDAGNSAVSGGRRPTSESTGTGLTQEDEEKRSKRRERNKIAASKCRNRKKERTVRLSEESEDLQRGNAELRRELQRLRQEVQHLSHLLRVHVCIAPGASGSR</sequence>
<evidence type="ECO:0000256" key="4">
    <source>
        <dbReference type="SAM" id="MobiDB-lite"/>
    </source>
</evidence>
<keyword evidence="3" id="KW-0804">Transcription</keyword>
<dbReference type="VEuPathDB" id="VectorBase:ISCW023105"/>
<evidence type="ECO:0000256" key="2">
    <source>
        <dbReference type="ARBA" id="ARBA00023125"/>
    </source>
</evidence>
<feature type="compositionally biased region" description="Polar residues" evidence="4">
    <location>
        <begin position="67"/>
        <end position="79"/>
    </location>
</feature>
<evidence type="ECO:0000313" key="6">
    <source>
        <dbReference type="EMBL" id="EEC19765.1"/>
    </source>
</evidence>
<dbReference type="VEuPathDB" id="VectorBase:ISCP_035703"/>
<dbReference type="VEuPathDB" id="VectorBase:ISCI023105"/>
<dbReference type="STRING" id="6945.B7QLP3"/>
<keyword evidence="2" id="KW-0238">DNA-binding</keyword>
<dbReference type="OrthoDB" id="2596881at2759"/>
<dbReference type="PANTHER" id="PTHR23351">
    <property type="entry name" value="FOS TRANSCRIPTION FACTOR-RELATED"/>
    <property type="match status" value="1"/>
</dbReference>
<keyword evidence="8" id="KW-1185">Reference proteome</keyword>
<evidence type="ECO:0000256" key="3">
    <source>
        <dbReference type="ARBA" id="ARBA00023163"/>
    </source>
</evidence>
<dbReference type="Pfam" id="PF00170">
    <property type="entry name" value="bZIP_1"/>
    <property type="match status" value="1"/>
</dbReference>
<dbReference type="EMBL" id="ABJB010474789">
    <property type="status" value="NOT_ANNOTATED_CDS"/>
    <property type="molecule type" value="Genomic_DNA"/>
</dbReference>
<dbReference type="AlphaFoldDB" id="B7QLP3"/>
<dbReference type="Proteomes" id="UP000001555">
    <property type="component" value="Unassembled WGS sequence"/>
</dbReference>
<dbReference type="EMBL" id="ABJB010496852">
    <property type="status" value="NOT_ANNOTATED_CDS"/>
    <property type="molecule type" value="Genomic_DNA"/>
</dbReference>
<organism>
    <name type="scientific">Ixodes scapularis</name>
    <name type="common">Black-legged tick</name>
    <name type="synonym">Deer tick</name>
    <dbReference type="NCBI Taxonomy" id="6945"/>
    <lineage>
        <taxon>Eukaryota</taxon>
        <taxon>Metazoa</taxon>
        <taxon>Ecdysozoa</taxon>
        <taxon>Arthropoda</taxon>
        <taxon>Chelicerata</taxon>
        <taxon>Arachnida</taxon>
        <taxon>Acari</taxon>
        <taxon>Parasitiformes</taxon>
        <taxon>Ixodida</taxon>
        <taxon>Ixodoidea</taxon>
        <taxon>Ixodidae</taxon>
        <taxon>Ixodinae</taxon>
        <taxon>Ixodes</taxon>
    </lineage>
</organism>
<dbReference type="PANTHER" id="PTHR23351:SF24">
    <property type="entry name" value="ACTIVATING TRANSCRIPTION FACTOR 3-RELATED"/>
    <property type="match status" value="1"/>
</dbReference>
<dbReference type="InParanoid" id="B7QLP3"/>
<dbReference type="SUPFAM" id="SSF57959">
    <property type="entry name" value="Leucine zipper domain"/>
    <property type="match status" value="1"/>
</dbReference>